<evidence type="ECO:0000313" key="2">
    <source>
        <dbReference type="EMBL" id="MBE9255096.1"/>
    </source>
</evidence>
<accession>A0ABR9VXW8</accession>
<proteinExistence type="predicted"/>
<dbReference type="EMBL" id="JADEVV010000049">
    <property type="protein sequence ID" value="MBE9255096.1"/>
    <property type="molecule type" value="Genomic_DNA"/>
</dbReference>
<dbReference type="Proteomes" id="UP000658720">
    <property type="component" value="Unassembled WGS sequence"/>
</dbReference>
<gene>
    <name evidence="2" type="ORF">IQ217_14850</name>
</gene>
<comment type="caution">
    <text evidence="2">The sequence shown here is derived from an EMBL/GenBank/DDBJ whole genome shotgun (WGS) entry which is preliminary data.</text>
</comment>
<protein>
    <submittedName>
        <fullName evidence="2">Uncharacterized protein</fullName>
    </submittedName>
</protein>
<evidence type="ECO:0000313" key="3">
    <source>
        <dbReference type="Proteomes" id="UP000658720"/>
    </source>
</evidence>
<sequence length="472" mass="52612">MSDEFGYVAVPIKARNKGQLKQVEKPIKLDALGERFTRWFNFGSYAIDNSGEEWKTRRHRISPTRIWELWKDPNTAIGLGFGKKTRVAAIDIDAGGQYYNESDLQTICEALESIGIGEQVLIQSSHSGGWHVWFGLPNAIPTFALSCALMEVLAQYGVNVRPGHCEIFPNRKGWTKGEITKYNRVRLPLQPQSGSALLDGDLAPYSQSIKVFLDQLEQSADTCDIDLLLESCAEARANYSPFAKPNGFAPRSRVASEWRKSDLAIIAQPWEPHDSNTRLGVIARYGVVFERLTGDDLVDYIVKTATNTPGYSKHCRHQGEIKAWASRWGRCAEGKYYAYEPKKQTKPAGPSNDERQQAATERLIGAMAKLRAEGELPNGVKARETVLVDLAGISKSTLWKPRYKALWHPKWVSDKSPNTPPLKHSPSIRSASPHPPTITVWGRLREILAARGLLQPPTRWRAGEGASALAVQ</sequence>
<evidence type="ECO:0000256" key="1">
    <source>
        <dbReference type="SAM" id="MobiDB-lite"/>
    </source>
</evidence>
<feature type="region of interest" description="Disordered" evidence="1">
    <location>
        <begin position="414"/>
        <end position="434"/>
    </location>
</feature>
<reference evidence="2 3" key="1">
    <citation type="submission" date="2020-10" db="EMBL/GenBank/DDBJ databases">
        <authorList>
            <person name="Castelo-Branco R."/>
            <person name="Eusebio N."/>
            <person name="Adriana R."/>
            <person name="Vieira A."/>
            <person name="Brugerolle De Fraissinette N."/>
            <person name="Rezende De Castro R."/>
            <person name="Schneider M.P."/>
            <person name="Vasconcelos V."/>
            <person name="Leao P.N."/>
        </authorList>
    </citation>
    <scope>NUCLEOTIDE SEQUENCE [LARGE SCALE GENOMIC DNA]</scope>
    <source>
        <strain evidence="2 3">LEGE 00031</strain>
    </source>
</reference>
<name>A0ABR9VXW8_9SYNC</name>
<keyword evidence="3" id="KW-1185">Reference proteome</keyword>
<organism evidence="2 3">
    <name type="scientific">Synechocystis salina LEGE 00031</name>
    <dbReference type="NCBI Taxonomy" id="1828736"/>
    <lineage>
        <taxon>Bacteria</taxon>
        <taxon>Bacillati</taxon>
        <taxon>Cyanobacteriota</taxon>
        <taxon>Cyanophyceae</taxon>
        <taxon>Synechococcales</taxon>
        <taxon>Merismopediaceae</taxon>
        <taxon>Synechocystis</taxon>
    </lineage>
</organism>
<dbReference type="RefSeq" id="WP_194020551.1">
    <property type="nucleotide sequence ID" value="NZ_JADEVV010000049.1"/>
</dbReference>